<comment type="caution">
    <text evidence="1">The sequence shown here is derived from an EMBL/GenBank/DDBJ whole genome shotgun (WGS) entry which is preliminary data.</text>
</comment>
<gene>
    <name evidence="1" type="ORF">AFUS01_LOCUS18485</name>
</gene>
<sequence length="18" mass="2005">LSQNTVLKLQISVKTFSV</sequence>
<accession>A0A8J2K526</accession>
<protein>
    <submittedName>
        <fullName evidence="1">Uncharacterized protein</fullName>
    </submittedName>
</protein>
<dbReference type="EMBL" id="CAJVCH010184263">
    <property type="protein sequence ID" value="CAG7729793.1"/>
    <property type="molecule type" value="Genomic_DNA"/>
</dbReference>
<feature type="non-terminal residue" evidence="1">
    <location>
        <position position="1"/>
    </location>
</feature>
<reference evidence="1" key="1">
    <citation type="submission" date="2021-06" db="EMBL/GenBank/DDBJ databases">
        <authorList>
            <person name="Hodson N. C."/>
            <person name="Mongue J. A."/>
            <person name="Jaron S. K."/>
        </authorList>
    </citation>
    <scope>NUCLEOTIDE SEQUENCE</scope>
</reference>
<name>A0A8J2K526_9HEXA</name>
<evidence type="ECO:0000313" key="1">
    <source>
        <dbReference type="EMBL" id="CAG7729793.1"/>
    </source>
</evidence>
<dbReference type="Proteomes" id="UP000708208">
    <property type="component" value="Unassembled WGS sequence"/>
</dbReference>
<proteinExistence type="predicted"/>
<dbReference type="AlphaFoldDB" id="A0A8J2K526"/>
<keyword evidence="2" id="KW-1185">Reference proteome</keyword>
<evidence type="ECO:0000313" key="2">
    <source>
        <dbReference type="Proteomes" id="UP000708208"/>
    </source>
</evidence>
<organism evidence="1 2">
    <name type="scientific">Allacma fusca</name>
    <dbReference type="NCBI Taxonomy" id="39272"/>
    <lineage>
        <taxon>Eukaryota</taxon>
        <taxon>Metazoa</taxon>
        <taxon>Ecdysozoa</taxon>
        <taxon>Arthropoda</taxon>
        <taxon>Hexapoda</taxon>
        <taxon>Collembola</taxon>
        <taxon>Symphypleona</taxon>
        <taxon>Sminthuridae</taxon>
        <taxon>Allacma</taxon>
    </lineage>
</organism>